<evidence type="ECO:0000256" key="8">
    <source>
        <dbReference type="RuleBase" id="RU000607"/>
    </source>
</evidence>
<dbReference type="Proteomes" id="UP000298200">
    <property type="component" value="Unassembled WGS sequence"/>
</dbReference>
<evidence type="ECO:0000313" key="9">
    <source>
        <dbReference type="EMBL" id="TGL21177.1"/>
    </source>
</evidence>
<dbReference type="EMBL" id="RQFU01000015">
    <property type="protein sequence ID" value="TGL21177.1"/>
    <property type="molecule type" value="Genomic_DNA"/>
</dbReference>
<keyword evidence="7" id="KW-0479">Metal-binding</keyword>
<organism evidence="9 10">
    <name type="scientific">Leptospira yanagawae</name>
    <dbReference type="NCBI Taxonomy" id="293069"/>
    <lineage>
        <taxon>Bacteria</taxon>
        <taxon>Pseudomonadati</taxon>
        <taxon>Spirochaetota</taxon>
        <taxon>Spirochaetia</taxon>
        <taxon>Leptospirales</taxon>
        <taxon>Leptospiraceae</taxon>
        <taxon>Leptospira</taxon>
    </lineage>
</organism>
<dbReference type="InterPro" id="IPR001015">
    <property type="entry name" value="Ferrochelatase"/>
</dbReference>
<protein>
    <recommendedName>
        <fullName evidence="7 8">Ferrochelatase</fullName>
        <ecNumber evidence="7 8">4.98.1.1</ecNumber>
    </recommendedName>
    <alternativeName>
        <fullName evidence="7">Heme synthase</fullName>
    </alternativeName>
    <alternativeName>
        <fullName evidence="7">Protoheme ferro-lyase</fullName>
    </alternativeName>
</protein>
<dbReference type="InterPro" id="IPR033659">
    <property type="entry name" value="Ferrochelatase_N"/>
</dbReference>
<comment type="similarity">
    <text evidence="1 7 8">Belongs to the ferrochelatase family.</text>
</comment>
<keyword evidence="5 7" id="KW-0627">Porphyrin biosynthesis</keyword>
<dbReference type="EC" id="4.98.1.1" evidence="7 8"/>
<dbReference type="PANTHER" id="PTHR11108">
    <property type="entry name" value="FERROCHELATASE"/>
    <property type="match status" value="1"/>
</dbReference>
<dbReference type="HAMAP" id="MF_00323">
    <property type="entry name" value="Ferrochelatase"/>
    <property type="match status" value="1"/>
</dbReference>
<comment type="caution">
    <text evidence="9">The sequence shown here is derived from an EMBL/GenBank/DDBJ whole genome shotgun (WGS) entry which is preliminary data.</text>
</comment>
<evidence type="ECO:0000256" key="3">
    <source>
        <dbReference type="ARBA" id="ARBA00023133"/>
    </source>
</evidence>
<evidence type="ECO:0000256" key="2">
    <source>
        <dbReference type="ARBA" id="ARBA00023004"/>
    </source>
</evidence>
<proteinExistence type="inferred from homology"/>
<dbReference type="InterPro" id="IPR019772">
    <property type="entry name" value="Ferrochelatase_AS"/>
</dbReference>
<name>A0ABY2M3C4_9LEPT</name>
<comment type="catalytic activity">
    <reaction evidence="7 8">
        <text>heme b + 2 H(+) = protoporphyrin IX + Fe(2+)</text>
        <dbReference type="Rhea" id="RHEA:22584"/>
        <dbReference type="ChEBI" id="CHEBI:15378"/>
        <dbReference type="ChEBI" id="CHEBI:29033"/>
        <dbReference type="ChEBI" id="CHEBI:57306"/>
        <dbReference type="ChEBI" id="CHEBI:60344"/>
        <dbReference type="EC" id="4.98.1.1"/>
    </reaction>
</comment>
<comment type="pathway">
    <text evidence="7 8">Porphyrin-containing compound metabolism; protoheme biosynthesis; protoheme from protoporphyrin-IX: step 1/1.</text>
</comment>
<feature type="binding site" evidence="7">
    <location>
        <position position="294"/>
    </location>
    <ligand>
        <name>Fe(2+)</name>
        <dbReference type="ChEBI" id="CHEBI:29033"/>
    </ligand>
</feature>
<keyword evidence="3 7" id="KW-0350">Heme biosynthesis</keyword>
<dbReference type="SUPFAM" id="SSF53800">
    <property type="entry name" value="Chelatase"/>
    <property type="match status" value="1"/>
</dbReference>
<comment type="catalytic activity">
    <reaction evidence="6">
        <text>Fe-coproporphyrin III + 2 H(+) = coproporphyrin III + Fe(2+)</text>
        <dbReference type="Rhea" id="RHEA:49572"/>
        <dbReference type="ChEBI" id="CHEBI:15378"/>
        <dbReference type="ChEBI" id="CHEBI:29033"/>
        <dbReference type="ChEBI" id="CHEBI:68438"/>
        <dbReference type="ChEBI" id="CHEBI:131725"/>
        <dbReference type="EC" id="4.99.1.9"/>
    </reaction>
    <physiologicalReaction direction="right-to-left" evidence="6">
        <dbReference type="Rhea" id="RHEA:49574"/>
    </physiologicalReaction>
</comment>
<dbReference type="NCBIfam" id="TIGR00109">
    <property type="entry name" value="hemH"/>
    <property type="match status" value="1"/>
</dbReference>
<dbReference type="Pfam" id="PF00762">
    <property type="entry name" value="Ferrochelatase"/>
    <property type="match status" value="1"/>
</dbReference>
<dbReference type="PROSITE" id="PS00534">
    <property type="entry name" value="FERROCHELATASE"/>
    <property type="match status" value="1"/>
</dbReference>
<evidence type="ECO:0000256" key="6">
    <source>
        <dbReference type="ARBA" id="ARBA00024536"/>
    </source>
</evidence>
<comment type="function">
    <text evidence="7 8">Catalyzes the ferrous insertion into protoporphyrin IX.</text>
</comment>
<dbReference type="GO" id="GO:0016829">
    <property type="term" value="F:lyase activity"/>
    <property type="evidence" value="ECO:0007669"/>
    <property type="project" value="UniProtKB-KW"/>
</dbReference>
<keyword evidence="4 7" id="KW-0456">Lyase</keyword>
<keyword evidence="10" id="KW-1185">Reference proteome</keyword>
<evidence type="ECO:0000313" key="10">
    <source>
        <dbReference type="Proteomes" id="UP000298200"/>
    </source>
</evidence>
<reference evidence="10" key="1">
    <citation type="journal article" date="2019" name="PLoS Negl. Trop. Dis.">
        <title>Revisiting the worldwide diversity of Leptospira species in the environment.</title>
        <authorList>
            <person name="Vincent A.T."/>
            <person name="Schiettekatte O."/>
            <person name="Bourhy P."/>
            <person name="Veyrier F.J."/>
            <person name="Picardeau M."/>
        </authorList>
    </citation>
    <scope>NUCLEOTIDE SEQUENCE [LARGE SCALE GENOMIC DNA]</scope>
    <source>
        <strain evidence="10">201800272</strain>
    </source>
</reference>
<evidence type="ECO:0000256" key="5">
    <source>
        <dbReference type="ARBA" id="ARBA00023244"/>
    </source>
</evidence>
<dbReference type="InterPro" id="IPR033644">
    <property type="entry name" value="Ferrochelatase_C"/>
</dbReference>
<sequence length="362" mass="40901">MTNKEEKTLILVNLGGPRSSSEIEIFLRDLFSDPFVFDLPLPEFLRIRLARFIAKKRAPKVKKTYESMGFGGGSPLVTETEKQAKVLEGILTKCSGTPWKVKVAMACGFPNIRDSEFTKPNPNTLYLPLYPQFSRSTVLSTLAILEEKFGECPVGSGGYVPHFGLTSKFHELTAQFIYEFFTDQLKKFQFLHYPEDKPNCDWKELDIVFSAHGVPMRLIHKGDRYMDEVEVSVNGIVAELRKYGFNGSVHISYQSKVGPAKWTEPSTIQKISELASNGKHIAVYPISFVSDHLETLEEIGEQFKELTLEKGGKSFVRIPALGVYEPFLQFLAEQTLAADNSLQHCICKERGGESLRHCRFKN</sequence>
<gene>
    <name evidence="7 9" type="primary">hemH</name>
    <name evidence="9" type="ORF">EHQ46_09350</name>
</gene>
<comment type="subcellular location">
    <subcellularLocation>
        <location evidence="7 8">Cytoplasm</location>
    </subcellularLocation>
</comment>
<dbReference type="RefSeq" id="WP_135635228.1">
    <property type="nucleotide sequence ID" value="NZ_RQFU01000015.1"/>
</dbReference>
<keyword evidence="7 8" id="KW-0963">Cytoplasm</keyword>
<feature type="binding site" evidence="7">
    <location>
        <position position="212"/>
    </location>
    <ligand>
        <name>Fe(2+)</name>
        <dbReference type="ChEBI" id="CHEBI:29033"/>
    </ligand>
</feature>
<keyword evidence="2 7" id="KW-0408">Iron</keyword>
<dbReference type="CDD" id="cd00419">
    <property type="entry name" value="Ferrochelatase_C"/>
    <property type="match status" value="1"/>
</dbReference>
<dbReference type="CDD" id="cd03411">
    <property type="entry name" value="Ferrochelatase_N"/>
    <property type="match status" value="1"/>
</dbReference>
<evidence type="ECO:0000256" key="1">
    <source>
        <dbReference type="ARBA" id="ARBA00007718"/>
    </source>
</evidence>
<accession>A0ABY2M3C4</accession>
<evidence type="ECO:0000256" key="4">
    <source>
        <dbReference type="ARBA" id="ARBA00023239"/>
    </source>
</evidence>
<evidence type="ECO:0000256" key="7">
    <source>
        <dbReference type="HAMAP-Rule" id="MF_00323"/>
    </source>
</evidence>
<dbReference type="PANTHER" id="PTHR11108:SF1">
    <property type="entry name" value="FERROCHELATASE, MITOCHONDRIAL"/>
    <property type="match status" value="1"/>
</dbReference>
<dbReference type="Gene3D" id="3.40.50.1400">
    <property type="match status" value="2"/>
</dbReference>